<organism evidence="10 11">
    <name type="scientific">Latimeria chalumnae</name>
    <name type="common">Coelacanth</name>
    <dbReference type="NCBI Taxonomy" id="7897"/>
    <lineage>
        <taxon>Eukaryota</taxon>
        <taxon>Metazoa</taxon>
        <taxon>Chordata</taxon>
        <taxon>Craniata</taxon>
        <taxon>Vertebrata</taxon>
        <taxon>Euteleostomi</taxon>
        <taxon>Coelacanthiformes</taxon>
        <taxon>Coelacanthidae</taxon>
        <taxon>Latimeria</taxon>
    </lineage>
</organism>
<reference evidence="11" key="1">
    <citation type="submission" date="2011-08" db="EMBL/GenBank/DDBJ databases">
        <title>The draft genome of Latimeria chalumnae.</title>
        <authorList>
            <person name="Di Palma F."/>
            <person name="Alfoldi J."/>
            <person name="Johnson J."/>
            <person name="Berlin A."/>
            <person name="Gnerre S."/>
            <person name="Jaffe D."/>
            <person name="MacCallum I."/>
            <person name="Young S."/>
            <person name="Walker B.J."/>
            <person name="Lander E."/>
            <person name="Lindblad-Toh K."/>
        </authorList>
    </citation>
    <scope>NUCLEOTIDE SEQUENCE [LARGE SCALE GENOMIC DNA]</scope>
    <source>
        <strain evidence="11">Wild caught</strain>
    </source>
</reference>
<accession>H3BFW7</accession>
<dbReference type="FunFam" id="4.10.280.10:FF:000047">
    <property type="entry name" value="mesoderm posterior protein 1"/>
    <property type="match status" value="1"/>
</dbReference>
<dbReference type="GO" id="GO:0005634">
    <property type="term" value="C:nucleus"/>
    <property type="evidence" value="ECO:0007669"/>
    <property type="project" value="UniProtKB-SubCell"/>
</dbReference>
<keyword evidence="3" id="KW-0914">Notch signaling pathway</keyword>
<evidence type="ECO:0000313" key="11">
    <source>
        <dbReference type="Proteomes" id="UP000008672"/>
    </source>
</evidence>
<keyword evidence="5" id="KW-0238">DNA-binding</keyword>
<evidence type="ECO:0000256" key="2">
    <source>
        <dbReference type="ARBA" id="ARBA00022473"/>
    </source>
</evidence>
<dbReference type="PANTHER" id="PTHR20937:SF6">
    <property type="entry name" value="MESODERM POSTERIOR PROTEIN 1"/>
    <property type="match status" value="1"/>
</dbReference>
<dbReference type="EMBL" id="AFYH01021505">
    <property type="status" value="NOT_ANNOTATED_CDS"/>
    <property type="molecule type" value="Genomic_DNA"/>
</dbReference>
<dbReference type="InterPro" id="IPR036638">
    <property type="entry name" value="HLH_DNA-bd_sf"/>
</dbReference>
<evidence type="ECO:0000259" key="9">
    <source>
        <dbReference type="PROSITE" id="PS50888"/>
    </source>
</evidence>
<dbReference type="SMART" id="SM00353">
    <property type="entry name" value="HLH"/>
    <property type="match status" value="1"/>
</dbReference>
<dbReference type="FunCoup" id="H3BFW7">
    <property type="interactions" value="566"/>
</dbReference>
<dbReference type="GO" id="GO:0003007">
    <property type="term" value="P:heart morphogenesis"/>
    <property type="evidence" value="ECO:0007669"/>
    <property type="project" value="TreeGrafter"/>
</dbReference>
<evidence type="ECO:0000256" key="7">
    <source>
        <dbReference type="ARBA" id="ARBA00023242"/>
    </source>
</evidence>
<dbReference type="OMA" id="NNESTCW"/>
<reference evidence="10" key="2">
    <citation type="submission" date="2025-08" db="UniProtKB">
        <authorList>
            <consortium name="Ensembl"/>
        </authorList>
    </citation>
    <scope>IDENTIFICATION</scope>
</reference>
<keyword evidence="2" id="KW-0217">Developmental protein</keyword>
<keyword evidence="6" id="KW-0804">Transcription</keyword>
<dbReference type="Pfam" id="PF00010">
    <property type="entry name" value="HLH"/>
    <property type="match status" value="1"/>
</dbReference>
<dbReference type="Proteomes" id="UP000008672">
    <property type="component" value="Unassembled WGS sequence"/>
</dbReference>
<dbReference type="Gene3D" id="4.10.280.10">
    <property type="entry name" value="Helix-loop-helix DNA-binding domain"/>
    <property type="match status" value="1"/>
</dbReference>
<dbReference type="SUPFAM" id="SSF47459">
    <property type="entry name" value="HLH, helix-loop-helix DNA-binding domain"/>
    <property type="match status" value="1"/>
</dbReference>
<feature type="compositionally biased region" description="Basic residues" evidence="8">
    <location>
        <begin position="79"/>
        <end position="91"/>
    </location>
</feature>
<evidence type="ECO:0000256" key="6">
    <source>
        <dbReference type="ARBA" id="ARBA00023163"/>
    </source>
</evidence>
<evidence type="ECO:0000256" key="5">
    <source>
        <dbReference type="ARBA" id="ARBA00023125"/>
    </source>
</evidence>
<dbReference type="InParanoid" id="H3BFW7"/>
<keyword evidence="7" id="KW-0539">Nucleus</keyword>
<evidence type="ECO:0000256" key="8">
    <source>
        <dbReference type="SAM" id="MobiDB-lite"/>
    </source>
</evidence>
<dbReference type="InterPro" id="IPR040259">
    <property type="entry name" value="Mesogenin/MesP"/>
</dbReference>
<dbReference type="GO" id="GO:0032525">
    <property type="term" value="P:somite rostral/caudal axis specification"/>
    <property type="evidence" value="ECO:0007669"/>
    <property type="project" value="TreeGrafter"/>
</dbReference>
<dbReference type="eggNOG" id="KOG4029">
    <property type="taxonomic scope" value="Eukaryota"/>
</dbReference>
<evidence type="ECO:0000256" key="3">
    <source>
        <dbReference type="ARBA" id="ARBA00022976"/>
    </source>
</evidence>
<dbReference type="STRING" id="7897.ENSLACP00000020788"/>
<evidence type="ECO:0000313" key="10">
    <source>
        <dbReference type="Ensembl" id="ENSLACP00000020788.1"/>
    </source>
</evidence>
<keyword evidence="11" id="KW-1185">Reference proteome</keyword>
<dbReference type="HOGENOM" id="CLU_084234_0_1_1"/>
<feature type="region of interest" description="Disordered" evidence="8">
    <location>
        <begin position="76"/>
        <end position="98"/>
    </location>
</feature>
<name>H3BFW7_LATCH</name>
<keyword evidence="4" id="KW-0805">Transcription regulation</keyword>
<dbReference type="PROSITE" id="PS50888">
    <property type="entry name" value="BHLH"/>
    <property type="match status" value="1"/>
</dbReference>
<evidence type="ECO:0000256" key="1">
    <source>
        <dbReference type="ARBA" id="ARBA00004123"/>
    </source>
</evidence>
<proteinExistence type="predicted"/>
<dbReference type="GO" id="GO:0046983">
    <property type="term" value="F:protein dimerization activity"/>
    <property type="evidence" value="ECO:0007669"/>
    <property type="project" value="InterPro"/>
</dbReference>
<dbReference type="AlphaFoldDB" id="H3BFW7"/>
<dbReference type="GO" id="GO:0000981">
    <property type="term" value="F:DNA-binding transcription factor activity, RNA polymerase II-specific"/>
    <property type="evidence" value="ECO:0007669"/>
    <property type="project" value="TreeGrafter"/>
</dbReference>
<dbReference type="Ensembl" id="ENSLACT00000020928.1">
    <property type="protein sequence ID" value="ENSLACP00000020788.1"/>
    <property type="gene ID" value="ENSLACG00000018261.1"/>
</dbReference>
<reference evidence="10" key="3">
    <citation type="submission" date="2025-09" db="UniProtKB">
        <authorList>
            <consortium name="Ensembl"/>
        </authorList>
    </citation>
    <scope>IDENTIFICATION</scope>
</reference>
<dbReference type="PANTHER" id="PTHR20937">
    <property type="entry name" value="IP14615P"/>
    <property type="match status" value="1"/>
</dbReference>
<dbReference type="GO" id="GO:0007219">
    <property type="term" value="P:Notch signaling pathway"/>
    <property type="evidence" value="ECO:0007669"/>
    <property type="project" value="UniProtKB-KW"/>
</dbReference>
<evidence type="ECO:0000256" key="4">
    <source>
        <dbReference type="ARBA" id="ARBA00023015"/>
    </source>
</evidence>
<dbReference type="GO" id="GO:0001707">
    <property type="term" value="P:mesoderm formation"/>
    <property type="evidence" value="ECO:0007669"/>
    <property type="project" value="TreeGrafter"/>
</dbReference>
<sequence length="161" mass="18311">NLSGCPLSLYYCKRLFCRWDFNSSESDCCSVYSSASLSPVSSNDSSSFSPPYLPCASSQEVYSDVFRVQSLAEASEQRRKTRSRYLSRKRQSASEREKLRMRNLSQAVHNLRTYLPPSVAPAGQNLTKIETLRLAIRYISHLSELLGVSEEELSQRRKVEV</sequence>
<dbReference type="GO" id="GO:0000978">
    <property type="term" value="F:RNA polymerase II cis-regulatory region sequence-specific DNA binding"/>
    <property type="evidence" value="ECO:0007669"/>
    <property type="project" value="TreeGrafter"/>
</dbReference>
<dbReference type="GeneTree" id="ENSGT00530000063712"/>
<protein>
    <recommendedName>
        <fullName evidence="9">BHLH domain-containing protein</fullName>
    </recommendedName>
</protein>
<feature type="domain" description="BHLH" evidence="9">
    <location>
        <begin position="88"/>
        <end position="142"/>
    </location>
</feature>
<comment type="subcellular location">
    <subcellularLocation>
        <location evidence="1">Nucleus</location>
    </subcellularLocation>
</comment>
<dbReference type="InterPro" id="IPR011598">
    <property type="entry name" value="bHLH_dom"/>
</dbReference>